<dbReference type="EMBL" id="BK032641">
    <property type="protein sequence ID" value="DAF52679.1"/>
    <property type="molecule type" value="Genomic_DNA"/>
</dbReference>
<accession>A0A8S5SPR3</accession>
<reference evidence="1" key="1">
    <citation type="journal article" date="2021" name="Proc. Natl. Acad. Sci. U.S.A.">
        <title>A Catalog of Tens of Thousands of Viruses from Human Metagenomes Reveals Hidden Associations with Chronic Diseases.</title>
        <authorList>
            <person name="Tisza M.J."/>
            <person name="Buck C.B."/>
        </authorList>
    </citation>
    <scope>NUCLEOTIDE SEQUENCE</scope>
    <source>
        <strain evidence="1">Ct7Mg7</strain>
    </source>
</reference>
<protein>
    <submittedName>
        <fullName evidence="1">Uncharacterized protein</fullName>
    </submittedName>
</protein>
<proteinExistence type="predicted"/>
<name>A0A8S5SPR3_9CAUD</name>
<sequence length="155" mass="17925">MEKELKIIPPIGYEIDKQKSTFEKIVFKKVNPLSELPESWEEYCEQTKNRTYYTYSPYNESHVSETAAHGFYGEFSTKERAEQFIALGKLLQLRDYWVKNSKFKDAIGVFTLGDVAIVTNNGDINDFALTFPTQEMADKFINCFRDLIIKASPLV</sequence>
<organism evidence="1">
    <name type="scientific">Myoviridae sp. ct7Mg7</name>
    <dbReference type="NCBI Taxonomy" id="2827661"/>
    <lineage>
        <taxon>Viruses</taxon>
        <taxon>Duplodnaviria</taxon>
        <taxon>Heunggongvirae</taxon>
        <taxon>Uroviricota</taxon>
        <taxon>Caudoviricetes</taxon>
    </lineage>
</organism>
<evidence type="ECO:0000313" key="1">
    <source>
        <dbReference type="EMBL" id="DAF52679.1"/>
    </source>
</evidence>